<keyword evidence="1" id="KW-0812">Transmembrane</keyword>
<dbReference type="InterPro" id="IPR008620">
    <property type="entry name" value="FixH"/>
</dbReference>
<sequence length="150" mass="16239">MTREFTGWHMLGIMVVAFGTIIGVNLTLAYKAVQTFPGLETRNSYVASQSFDADRAAQNALGWTLETHLTHTELTLSVTDANGTPITPKVVSATLGRATNVAQDMTPAFTIVNGAMHANVDAGAGYWNLRLVLEADDGTIFRRRIQLTAQ</sequence>
<reference evidence="2 3" key="1">
    <citation type="submission" date="2018-03" db="EMBL/GenBank/DDBJ databases">
        <title>Genomic Encyclopedia of Archaeal and Bacterial Type Strains, Phase II (KMG-II): from individual species to whole genera.</title>
        <authorList>
            <person name="Goeker M."/>
        </authorList>
    </citation>
    <scope>NUCLEOTIDE SEQUENCE [LARGE SCALE GENOMIC DNA]</scope>
    <source>
        <strain evidence="2 3">DSM 101533</strain>
    </source>
</reference>
<name>A0A2T0VXX7_9RHOB</name>
<proteinExistence type="predicted"/>
<evidence type="ECO:0000313" key="2">
    <source>
        <dbReference type="EMBL" id="PRY76933.1"/>
    </source>
</evidence>
<evidence type="ECO:0000256" key="1">
    <source>
        <dbReference type="SAM" id="Phobius"/>
    </source>
</evidence>
<dbReference type="PIRSF" id="PIRSF011386">
    <property type="entry name" value="FixH"/>
    <property type="match status" value="1"/>
</dbReference>
<dbReference type="RefSeq" id="WP_106358100.1">
    <property type="nucleotide sequence ID" value="NZ_JBHOGK010000007.1"/>
</dbReference>
<dbReference type="Pfam" id="PF05751">
    <property type="entry name" value="FixH"/>
    <property type="match status" value="1"/>
</dbReference>
<dbReference type="InterPro" id="IPR018037">
    <property type="entry name" value="FixH_proteobacterial"/>
</dbReference>
<feature type="transmembrane region" description="Helical" evidence="1">
    <location>
        <begin position="6"/>
        <end position="28"/>
    </location>
</feature>
<evidence type="ECO:0000313" key="3">
    <source>
        <dbReference type="Proteomes" id="UP000238007"/>
    </source>
</evidence>
<keyword evidence="1" id="KW-1133">Transmembrane helix</keyword>
<keyword evidence="1" id="KW-0472">Membrane</keyword>
<dbReference type="Proteomes" id="UP000238007">
    <property type="component" value="Unassembled WGS sequence"/>
</dbReference>
<organism evidence="2 3">
    <name type="scientific">Yoonia maritima</name>
    <dbReference type="NCBI Taxonomy" id="1435347"/>
    <lineage>
        <taxon>Bacteria</taxon>
        <taxon>Pseudomonadati</taxon>
        <taxon>Pseudomonadota</taxon>
        <taxon>Alphaproteobacteria</taxon>
        <taxon>Rhodobacterales</taxon>
        <taxon>Paracoccaceae</taxon>
        <taxon>Yoonia</taxon>
    </lineage>
</organism>
<dbReference type="EMBL" id="PVTP01000007">
    <property type="protein sequence ID" value="PRY76933.1"/>
    <property type="molecule type" value="Genomic_DNA"/>
</dbReference>
<comment type="caution">
    <text evidence="2">The sequence shown here is derived from an EMBL/GenBank/DDBJ whole genome shotgun (WGS) entry which is preliminary data.</text>
</comment>
<dbReference type="AlphaFoldDB" id="A0A2T0VXX7"/>
<accession>A0A2T0VXX7</accession>
<protein>
    <submittedName>
        <fullName evidence="2">Nitrogen fixation protein FixH</fullName>
    </submittedName>
</protein>
<keyword evidence="3" id="KW-1185">Reference proteome</keyword>
<gene>
    <name evidence="2" type="ORF">CLV80_107110</name>
</gene>
<dbReference type="OrthoDB" id="1495896at2"/>